<organism evidence="2">
    <name type="scientific">Timema cristinae</name>
    <name type="common">Walking stick</name>
    <dbReference type="NCBI Taxonomy" id="61476"/>
    <lineage>
        <taxon>Eukaryota</taxon>
        <taxon>Metazoa</taxon>
        <taxon>Ecdysozoa</taxon>
        <taxon>Arthropoda</taxon>
        <taxon>Hexapoda</taxon>
        <taxon>Insecta</taxon>
        <taxon>Pterygota</taxon>
        <taxon>Neoptera</taxon>
        <taxon>Polyneoptera</taxon>
        <taxon>Phasmatodea</taxon>
        <taxon>Timematodea</taxon>
        <taxon>Timematoidea</taxon>
        <taxon>Timematidae</taxon>
        <taxon>Timema</taxon>
    </lineage>
</organism>
<evidence type="ECO:0000259" key="1">
    <source>
        <dbReference type="Pfam" id="PF08669"/>
    </source>
</evidence>
<sequence length="94" mass="9972">MVPVGTGLVFVPLQGLLYEPGPGSSLLREMMSYVTSGGPSPSLGVNIAMGYVQVECSRVGSNLSVKVRDKTVGAAVCKLPFLRPKFYQPGKNIK</sequence>
<dbReference type="SUPFAM" id="SSF101790">
    <property type="entry name" value="Aminomethyltransferase beta-barrel domain"/>
    <property type="match status" value="1"/>
</dbReference>
<evidence type="ECO:0000313" key="2">
    <source>
        <dbReference type="EMBL" id="CAD7407680.1"/>
    </source>
</evidence>
<dbReference type="AlphaFoldDB" id="A0A7R9D415"/>
<dbReference type="PANTHER" id="PTHR43757">
    <property type="entry name" value="AMINOMETHYLTRANSFERASE"/>
    <property type="match status" value="1"/>
</dbReference>
<name>A0A7R9D415_TIMCR</name>
<dbReference type="InterPro" id="IPR029043">
    <property type="entry name" value="GcvT/YgfZ_C"/>
</dbReference>
<gene>
    <name evidence="2" type="ORF">TCEB3V08_LOCUS9138</name>
</gene>
<dbReference type="InterPro" id="IPR028896">
    <property type="entry name" value="GcvT/YgfZ/DmdA"/>
</dbReference>
<feature type="domain" description="Aminomethyltransferase C-terminal" evidence="1">
    <location>
        <begin position="29"/>
        <end position="81"/>
    </location>
</feature>
<proteinExistence type="predicted"/>
<dbReference type="Gene3D" id="2.40.30.110">
    <property type="entry name" value="Aminomethyltransferase beta-barrel domains"/>
    <property type="match status" value="1"/>
</dbReference>
<dbReference type="Pfam" id="PF08669">
    <property type="entry name" value="GCV_T_C"/>
    <property type="match status" value="1"/>
</dbReference>
<accession>A0A7R9D415</accession>
<dbReference type="PANTHER" id="PTHR43757:SF2">
    <property type="entry name" value="AMINOMETHYLTRANSFERASE, MITOCHONDRIAL"/>
    <property type="match status" value="1"/>
</dbReference>
<dbReference type="InterPro" id="IPR013977">
    <property type="entry name" value="GcvT_C"/>
</dbReference>
<dbReference type="EMBL" id="OC320270">
    <property type="protein sequence ID" value="CAD7407680.1"/>
    <property type="molecule type" value="Genomic_DNA"/>
</dbReference>
<protein>
    <recommendedName>
        <fullName evidence="1">Aminomethyltransferase C-terminal domain-containing protein</fullName>
    </recommendedName>
</protein>
<reference evidence="2" key="1">
    <citation type="submission" date="2020-11" db="EMBL/GenBank/DDBJ databases">
        <authorList>
            <person name="Tran Van P."/>
        </authorList>
    </citation>
    <scope>NUCLEOTIDE SEQUENCE</scope>
</reference>